<dbReference type="PANTHER" id="PTHR37984:SF5">
    <property type="entry name" value="PROTEIN NYNRIN-LIKE"/>
    <property type="match status" value="1"/>
</dbReference>
<feature type="signal peptide" evidence="2">
    <location>
        <begin position="1"/>
        <end position="25"/>
    </location>
</feature>
<keyword evidence="2" id="KW-0732">Signal</keyword>
<dbReference type="AlphaFoldDB" id="A0A183BF98"/>
<protein>
    <submittedName>
        <fullName evidence="6">Integrase catalytic domain-containing protein</fullName>
    </submittedName>
</protein>
<evidence type="ECO:0000256" key="2">
    <source>
        <dbReference type="SAM" id="SignalP"/>
    </source>
</evidence>
<dbReference type="InterPro" id="IPR036397">
    <property type="entry name" value="RNaseH_sf"/>
</dbReference>
<feature type="chain" id="PRO_5043138396" evidence="2">
    <location>
        <begin position="26"/>
        <end position="317"/>
    </location>
</feature>
<proteinExistence type="predicted"/>
<reference evidence="4 5" key="2">
    <citation type="submission" date="2018-11" db="EMBL/GenBank/DDBJ databases">
        <authorList>
            <consortium name="Pathogen Informatics"/>
        </authorList>
    </citation>
    <scope>NUCLEOTIDE SEQUENCE [LARGE SCALE GENOMIC DNA]</scope>
    <source>
        <strain evidence="4 5">Egypt</strain>
    </source>
</reference>
<dbReference type="GO" id="GO:0015074">
    <property type="term" value="P:DNA integration"/>
    <property type="evidence" value="ECO:0007669"/>
    <property type="project" value="InterPro"/>
</dbReference>
<dbReference type="InterPro" id="IPR050951">
    <property type="entry name" value="Retrovirus_Pol_polyprotein"/>
</dbReference>
<dbReference type="Proteomes" id="UP000272942">
    <property type="component" value="Unassembled WGS sequence"/>
</dbReference>
<dbReference type="EMBL" id="UZAN01072462">
    <property type="protein sequence ID" value="VDP95226.1"/>
    <property type="molecule type" value="Genomic_DNA"/>
</dbReference>
<dbReference type="PROSITE" id="PS50994">
    <property type="entry name" value="INTEGRASE"/>
    <property type="match status" value="1"/>
</dbReference>
<keyword evidence="5" id="KW-1185">Reference proteome</keyword>
<name>A0A183BF98_9TREM</name>
<evidence type="ECO:0000256" key="1">
    <source>
        <dbReference type="SAM" id="MobiDB-lite"/>
    </source>
</evidence>
<accession>A0A183BF98</accession>
<evidence type="ECO:0000313" key="5">
    <source>
        <dbReference type="Proteomes" id="UP000272942"/>
    </source>
</evidence>
<dbReference type="Gene3D" id="3.30.420.10">
    <property type="entry name" value="Ribonuclease H-like superfamily/Ribonuclease H"/>
    <property type="match status" value="1"/>
</dbReference>
<organism evidence="6">
    <name type="scientific">Echinostoma caproni</name>
    <dbReference type="NCBI Taxonomy" id="27848"/>
    <lineage>
        <taxon>Eukaryota</taxon>
        <taxon>Metazoa</taxon>
        <taxon>Spiralia</taxon>
        <taxon>Lophotrochozoa</taxon>
        <taxon>Platyhelminthes</taxon>
        <taxon>Trematoda</taxon>
        <taxon>Digenea</taxon>
        <taxon>Plagiorchiida</taxon>
        <taxon>Echinostomata</taxon>
        <taxon>Echinostomatoidea</taxon>
        <taxon>Echinostomatidae</taxon>
        <taxon>Echinostoma</taxon>
    </lineage>
</organism>
<reference evidence="6" key="1">
    <citation type="submission" date="2016-06" db="UniProtKB">
        <authorList>
            <consortium name="WormBaseParasite"/>
        </authorList>
    </citation>
    <scope>IDENTIFICATION</scope>
</reference>
<feature type="domain" description="Integrase catalytic" evidence="3">
    <location>
        <begin position="1"/>
        <end position="117"/>
    </location>
</feature>
<evidence type="ECO:0000313" key="6">
    <source>
        <dbReference type="WBParaSite" id="ECPE_0001792801-mRNA-1"/>
    </source>
</evidence>
<evidence type="ECO:0000313" key="4">
    <source>
        <dbReference type="EMBL" id="VDP95226.1"/>
    </source>
</evidence>
<feature type="region of interest" description="Disordered" evidence="1">
    <location>
        <begin position="182"/>
        <end position="235"/>
    </location>
</feature>
<evidence type="ECO:0000259" key="3">
    <source>
        <dbReference type="PROSITE" id="PS50994"/>
    </source>
</evidence>
<dbReference type="InterPro" id="IPR001584">
    <property type="entry name" value="Integrase_cat-core"/>
</dbReference>
<sequence>MLSSTVINCLCQLFAIFGMPAYVHSDRGPSFMSAEVVRFLRDKGVATSHTTAYNPQGNGRVERLNGTLWKAISLALRTRGLPTSQWEMVLPDALHSIRSLLCVATNNTPHERLFSFPRRSVNGSSIPTWLTTPGPVLLKRMDRTSKYDNLVEEVDLISCNPHYALVKMPNGREENVSIRRLAPPGDLMVSRPETCDLPDSKTHTELETPPPKSTGNSLNHEILDPSPAPTPVSDSASEILQQQQRTRPYNLRNREAYKNTTDLPPSAAYASQPKRIYSGTREARQTPWDNSHIQLFTQRIMRRNSPQGPESAVCTQS</sequence>
<dbReference type="PANTHER" id="PTHR37984">
    <property type="entry name" value="PROTEIN CBG26694"/>
    <property type="match status" value="1"/>
</dbReference>
<dbReference type="SUPFAM" id="SSF53098">
    <property type="entry name" value="Ribonuclease H-like"/>
    <property type="match status" value="1"/>
</dbReference>
<dbReference type="InterPro" id="IPR012337">
    <property type="entry name" value="RNaseH-like_sf"/>
</dbReference>
<dbReference type="OrthoDB" id="10047254at2759"/>
<dbReference type="WBParaSite" id="ECPE_0001792801-mRNA-1">
    <property type="protein sequence ID" value="ECPE_0001792801-mRNA-1"/>
    <property type="gene ID" value="ECPE_0001792801"/>
</dbReference>
<dbReference type="GO" id="GO:0003676">
    <property type="term" value="F:nucleic acid binding"/>
    <property type="evidence" value="ECO:0007669"/>
    <property type="project" value="InterPro"/>
</dbReference>
<gene>
    <name evidence="4" type="ORF">ECPE_LOCUS17883</name>
</gene>